<dbReference type="InterPro" id="IPR036465">
    <property type="entry name" value="vWFA_dom_sf"/>
</dbReference>
<keyword evidence="2" id="KW-0812">Transmembrane</keyword>
<dbReference type="RefSeq" id="WP_007018038.1">
    <property type="nucleotide sequence ID" value="NZ_CH724115.1"/>
</dbReference>
<dbReference type="SUPFAM" id="SSF53300">
    <property type="entry name" value="vWA-like"/>
    <property type="match status" value="1"/>
</dbReference>
<keyword evidence="2" id="KW-1133">Transmembrane helix</keyword>
<accession>Q1N498</accession>
<keyword evidence="2" id="KW-0472">Membrane</keyword>
<keyword evidence="6" id="KW-1185">Reference proteome</keyword>
<sequence>MGSLRQLKQWIKTTAVMATGIAASCLSTITHGAGLLVPTGSSSSLEMVSHDVDVKLQDGIAMTTVEQVFANPGQSVEDAHYRFPLPDEAAIGQFTYWIAGQPIHGEVVEKQKAQQIYQQEQQQGRKVAMSEQQGYKHFDIRVANLMPGEDVRVKLVYLQKIQIDHGIGRYVYPLEDGGTDEEQKAFWTMQSQVKKRFSFNAKLRSGYPVDAVRVPNQANANIQQLSSQEWTVSITEGGSSLALSTTTPSTKTTLETLKADGEPQGQISQYEMQQYQQAQQEAAEQVAVQNSVARSSNVYQLNNDLVFYWRLQPGTPGGLDVLAYKESANKTGTLMMTLTPGDDLQPIQRGTDWTLLLDISGSMQGKFQTLIEGVKKGLKRFNPQDRVRVVLFNDYASNLTGGFLPATQKNIAEIIRKLDLVLPNGGTHLMDGVRFALSGLDADRTSAIWLVTDGVTNVGETKQRKFVDLLKQKDIRVFTFIMGNGANRPLLKAITKASNGFAINVSNSDDIIGQLEKAASKVTHEALRDIKVRFKGLNVKDVEPTEITSLYRGAQLQLFAHYWQAGKGIIEVTAKRNGTPVRYEVPFTLPEVDTEYPELERMWAFSQIQRLLSEQEDFGESADRKDAVLSLAKEYGLVTPYTNMLVLEEQQFKAYNIKRSNSTRIQKEEQARTQRQQKPIQQRNQAQNHQQLSQPRSTLGGSSGGGSMDFLLIALVVVVLYGRRKMSKLMS</sequence>
<dbReference type="Pfam" id="PF08487">
    <property type="entry name" value="VIT"/>
    <property type="match status" value="1"/>
</dbReference>
<feature type="domain" description="VWFA" evidence="3">
    <location>
        <begin position="352"/>
        <end position="522"/>
    </location>
</feature>
<protein>
    <submittedName>
        <fullName evidence="5">Uncharacterized protein</fullName>
    </submittedName>
</protein>
<evidence type="ECO:0000256" key="2">
    <source>
        <dbReference type="SAM" id="Phobius"/>
    </source>
</evidence>
<name>Q1N498_9GAMM</name>
<feature type="region of interest" description="Disordered" evidence="1">
    <location>
        <begin position="663"/>
        <end position="701"/>
    </location>
</feature>
<dbReference type="SMART" id="SM00609">
    <property type="entry name" value="VIT"/>
    <property type="match status" value="1"/>
</dbReference>
<organism evidence="5 6">
    <name type="scientific">Bermanella marisrubri</name>
    <dbReference type="NCBI Taxonomy" id="207949"/>
    <lineage>
        <taxon>Bacteria</taxon>
        <taxon>Pseudomonadati</taxon>
        <taxon>Pseudomonadota</taxon>
        <taxon>Gammaproteobacteria</taxon>
        <taxon>Oceanospirillales</taxon>
        <taxon>Oceanospirillaceae</taxon>
        <taxon>Bermanella</taxon>
    </lineage>
</organism>
<dbReference type="STRING" id="207949.RED65_14762"/>
<dbReference type="SMART" id="SM00327">
    <property type="entry name" value="VWA"/>
    <property type="match status" value="1"/>
</dbReference>
<dbReference type="Pfam" id="PF00092">
    <property type="entry name" value="VWA"/>
    <property type="match status" value="1"/>
</dbReference>
<dbReference type="PROSITE" id="PS50234">
    <property type="entry name" value="VWFA"/>
    <property type="match status" value="1"/>
</dbReference>
<dbReference type="Proteomes" id="UP000004263">
    <property type="component" value="Unassembled WGS sequence"/>
</dbReference>
<reference evidence="5 6" key="1">
    <citation type="submission" date="2006-03" db="EMBL/GenBank/DDBJ databases">
        <authorList>
            <person name="Pinhassi J."/>
            <person name="Pedros-Alio C."/>
            <person name="Ferriera S."/>
            <person name="Johnson J."/>
            <person name="Kravitz S."/>
            <person name="Halpern A."/>
            <person name="Remington K."/>
            <person name="Beeson K."/>
            <person name="Tran B."/>
            <person name="Rogers Y.-H."/>
            <person name="Friedman R."/>
            <person name="Venter J.C."/>
        </authorList>
    </citation>
    <scope>NUCLEOTIDE SEQUENCE [LARGE SCALE GENOMIC DNA]</scope>
    <source>
        <strain evidence="5 6">RED65</strain>
    </source>
</reference>
<dbReference type="InterPro" id="IPR013694">
    <property type="entry name" value="VIT"/>
</dbReference>
<feature type="domain" description="VIT" evidence="4">
    <location>
        <begin position="31"/>
        <end position="159"/>
    </location>
</feature>
<dbReference type="PANTHER" id="PTHR45737:SF6">
    <property type="entry name" value="VON WILLEBRAND FACTOR A DOMAIN-CONTAINING PROTEIN 5A"/>
    <property type="match status" value="1"/>
</dbReference>
<gene>
    <name evidence="5" type="ORF">RED65_14762</name>
</gene>
<dbReference type="EMBL" id="AAQH01000003">
    <property type="protein sequence ID" value="EAT12967.1"/>
    <property type="molecule type" value="Genomic_DNA"/>
</dbReference>
<dbReference type="OrthoDB" id="9784383at2"/>
<feature type="transmembrane region" description="Helical" evidence="2">
    <location>
        <begin position="699"/>
        <end position="721"/>
    </location>
</feature>
<evidence type="ECO:0000259" key="3">
    <source>
        <dbReference type="PROSITE" id="PS50234"/>
    </source>
</evidence>
<dbReference type="PROSITE" id="PS51468">
    <property type="entry name" value="VIT"/>
    <property type="match status" value="1"/>
</dbReference>
<evidence type="ECO:0000256" key="1">
    <source>
        <dbReference type="SAM" id="MobiDB-lite"/>
    </source>
</evidence>
<evidence type="ECO:0000313" key="5">
    <source>
        <dbReference type="EMBL" id="EAT12967.1"/>
    </source>
</evidence>
<evidence type="ECO:0000259" key="4">
    <source>
        <dbReference type="PROSITE" id="PS51468"/>
    </source>
</evidence>
<comment type="caution">
    <text evidence="5">The sequence shown here is derived from an EMBL/GenBank/DDBJ whole genome shotgun (WGS) entry which is preliminary data.</text>
</comment>
<dbReference type="PANTHER" id="PTHR45737">
    <property type="entry name" value="VON WILLEBRAND FACTOR A DOMAIN-CONTAINING PROTEIN 5A"/>
    <property type="match status" value="1"/>
</dbReference>
<evidence type="ECO:0000313" key="6">
    <source>
        <dbReference type="Proteomes" id="UP000004263"/>
    </source>
</evidence>
<dbReference type="AlphaFoldDB" id="Q1N498"/>
<dbReference type="PROSITE" id="PS51257">
    <property type="entry name" value="PROKAR_LIPOPROTEIN"/>
    <property type="match status" value="1"/>
</dbReference>
<dbReference type="Gene3D" id="3.40.50.410">
    <property type="entry name" value="von Willebrand factor, type A domain"/>
    <property type="match status" value="1"/>
</dbReference>
<proteinExistence type="predicted"/>
<feature type="compositionally biased region" description="Low complexity" evidence="1">
    <location>
        <begin position="673"/>
        <end position="694"/>
    </location>
</feature>
<dbReference type="InterPro" id="IPR002035">
    <property type="entry name" value="VWF_A"/>
</dbReference>
<dbReference type="HOGENOM" id="CLU_011139_2_1_6"/>